<feature type="transmembrane region" description="Helical" evidence="4">
    <location>
        <begin position="142"/>
        <end position="161"/>
    </location>
</feature>
<dbReference type="SMART" id="SM00422">
    <property type="entry name" value="HTH_MERR"/>
    <property type="match status" value="1"/>
</dbReference>
<feature type="transmembrane region" description="Helical" evidence="4">
    <location>
        <begin position="207"/>
        <end position="226"/>
    </location>
</feature>
<evidence type="ECO:0000256" key="3">
    <source>
        <dbReference type="ARBA" id="ARBA00023163"/>
    </source>
</evidence>
<feature type="domain" description="HTH merR-type" evidence="5">
    <location>
        <begin position="1"/>
        <end position="68"/>
    </location>
</feature>
<keyword evidence="4" id="KW-0472">Membrane</keyword>
<keyword evidence="4" id="KW-1133">Transmembrane helix</keyword>
<keyword evidence="1" id="KW-0805">Transcription regulation</keyword>
<keyword evidence="7" id="KW-1185">Reference proteome</keyword>
<feature type="transmembrane region" description="Helical" evidence="4">
    <location>
        <begin position="167"/>
        <end position="187"/>
    </location>
</feature>
<dbReference type="KEGG" id="tem:JW646_11145"/>
<keyword evidence="2" id="KW-0238">DNA-binding</keyword>
<dbReference type="GO" id="GO:0003677">
    <property type="term" value="F:DNA binding"/>
    <property type="evidence" value="ECO:0007669"/>
    <property type="project" value="UniProtKB-KW"/>
</dbReference>
<dbReference type="Proteomes" id="UP001198983">
    <property type="component" value="Chromosome"/>
</dbReference>
<dbReference type="InterPro" id="IPR009061">
    <property type="entry name" value="DNA-bd_dom_put_sf"/>
</dbReference>
<dbReference type="RefSeq" id="WP_228415220.1">
    <property type="nucleotide sequence ID" value="NZ_CP081135.1"/>
</dbReference>
<dbReference type="PANTHER" id="PTHR30204">
    <property type="entry name" value="REDOX-CYCLING DRUG-SENSING TRANSCRIPTIONAL ACTIVATOR SOXR"/>
    <property type="match status" value="1"/>
</dbReference>
<proteinExistence type="predicted"/>
<name>A0AAX2ZAP4_9FIRM</name>
<feature type="transmembrane region" description="Helical" evidence="4">
    <location>
        <begin position="246"/>
        <end position="268"/>
    </location>
</feature>
<feature type="transmembrane region" description="Helical" evidence="4">
    <location>
        <begin position="289"/>
        <end position="311"/>
    </location>
</feature>
<dbReference type="PANTHER" id="PTHR30204:SF94">
    <property type="entry name" value="HEAVY METAL-DEPENDENT TRANSCRIPTIONAL REGULATOR HI_0293-RELATED"/>
    <property type="match status" value="1"/>
</dbReference>
<keyword evidence="3" id="KW-0804">Transcription</keyword>
<sequence length="424" mass="49525">MKIKDVELATGLSEDTIHFYESEGLIIVKRNFDSDREYDEENIEQLKYIKLLLKLDIPISKIKKLKNKNISLKCILEEKMKELENDKINIEGKEDIINDILKNINKKKDININEYLEDIECIENGEYAEIISDLDEIGQHSLSFQILTTISLMAPIMWFYLDIAEKNYSSIGLKGSLSIMVTVILTLNWKSYLQQKDKKISGTFGHILGIILAIILTILIFVGIDWLQFKIFVPNDYLMYIFKPPYSYTIFLFEIEVLIMIIAILYKIRKVDSYEKEWACNLISFIKRNIIKVVALNLVLLYMCITGITVITKDKVIDYNFYNPRGVEYTYDDITNINTGFLGKRKLLSGNKGDFYYKITLKNKKTIDLKDATSDFDDTYLELERFDKVVLDKSKATKVASKQNYKLCDLDKRFVDRFLRIIEN</sequence>
<evidence type="ECO:0000313" key="6">
    <source>
        <dbReference type="EMBL" id="UEL46209.1"/>
    </source>
</evidence>
<dbReference type="AlphaFoldDB" id="A0AAX2ZAP4"/>
<dbReference type="Gene3D" id="1.10.1660.10">
    <property type="match status" value="1"/>
</dbReference>
<dbReference type="InterPro" id="IPR000551">
    <property type="entry name" value="MerR-type_HTH_dom"/>
</dbReference>
<evidence type="ECO:0000256" key="2">
    <source>
        <dbReference type="ARBA" id="ARBA00023125"/>
    </source>
</evidence>
<organism evidence="6 7">
    <name type="scientific">Terrisporobacter hibernicus</name>
    <dbReference type="NCBI Taxonomy" id="2813371"/>
    <lineage>
        <taxon>Bacteria</taxon>
        <taxon>Bacillati</taxon>
        <taxon>Bacillota</taxon>
        <taxon>Clostridia</taxon>
        <taxon>Peptostreptococcales</taxon>
        <taxon>Peptostreptococcaceae</taxon>
        <taxon>Terrisporobacter</taxon>
    </lineage>
</organism>
<evidence type="ECO:0000256" key="4">
    <source>
        <dbReference type="SAM" id="Phobius"/>
    </source>
</evidence>
<keyword evidence="4" id="KW-0812">Transmembrane</keyword>
<dbReference type="Pfam" id="PF13411">
    <property type="entry name" value="MerR_1"/>
    <property type="match status" value="1"/>
</dbReference>
<reference evidence="6 7" key="1">
    <citation type="journal article" date="2023" name="Int. J. Syst. Evol. Microbiol.">
        <title>Terrisporobacter hibernicus sp. nov., isolated from bovine faeces in Northern Ireland.</title>
        <authorList>
            <person name="Mitchell M."/>
            <person name="Nguyen S.V."/>
            <person name="Connor M."/>
            <person name="Fairley D.J."/>
            <person name="Donoghue O."/>
            <person name="Marshall H."/>
            <person name="Koolman L."/>
            <person name="McMullan G."/>
            <person name="Schaffer K.E."/>
            <person name="McGrath J.W."/>
            <person name="Fanning S."/>
        </authorList>
    </citation>
    <scope>NUCLEOTIDE SEQUENCE [LARGE SCALE GENOMIC DNA]</scope>
    <source>
        <strain evidence="6 7">MCA3</strain>
    </source>
</reference>
<evidence type="ECO:0000259" key="5">
    <source>
        <dbReference type="PROSITE" id="PS50937"/>
    </source>
</evidence>
<accession>A0AAX2ZAP4</accession>
<gene>
    <name evidence="6" type="ORF">JW646_11145</name>
</gene>
<dbReference type="EMBL" id="CP081135">
    <property type="protein sequence ID" value="UEL46209.1"/>
    <property type="molecule type" value="Genomic_DNA"/>
</dbReference>
<dbReference type="GO" id="GO:0003700">
    <property type="term" value="F:DNA-binding transcription factor activity"/>
    <property type="evidence" value="ECO:0007669"/>
    <property type="project" value="InterPro"/>
</dbReference>
<protein>
    <submittedName>
        <fullName evidence="6">MerR family transcriptional regulator</fullName>
    </submittedName>
</protein>
<evidence type="ECO:0000256" key="1">
    <source>
        <dbReference type="ARBA" id="ARBA00023015"/>
    </source>
</evidence>
<dbReference type="SUPFAM" id="SSF46955">
    <property type="entry name" value="Putative DNA-binding domain"/>
    <property type="match status" value="1"/>
</dbReference>
<evidence type="ECO:0000313" key="7">
    <source>
        <dbReference type="Proteomes" id="UP001198983"/>
    </source>
</evidence>
<dbReference type="PROSITE" id="PS50937">
    <property type="entry name" value="HTH_MERR_2"/>
    <property type="match status" value="1"/>
</dbReference>
<dbReference type="InterPro" id="IPR047057">
    <property type="entry name" value="MerR_fam"/>
</dbReference>